<feature type="binding site" evidence="7">
    <location>
        <position position="129"/>
    </location>
    <ligand>
        <name>sn-glycerol 3-phosphate</name>
        <dbReference type="ChEBI" id="CHEBI:57597"/>
    </ligand>
</feature>
<reference evidence="15 16" key="1">
    <citation type="journal article" date="2014" name="Int. J. Syst. Evol. Microbiol.">
        <title>Complete genome sequence of Corynebacterium casei LMG S-19264T (=DSM 44701T), isolated from a smear-ripened cheese.</title>
        <authorList>
            <consortium name="US DOE Joint Genome Institute (JGI-PGF)"/>
            <person name="Walter F."/>
            <person name="Albersmeier A."/>
            <person name="Kalinowski J."/>
            <person name="Ruckert C."/>
        </authorList>
    </citation>
    <scope>NUCLEOTIDE SEQUENCE [LARGE SCALE GENOMIC DNA]</scope>
    <source>
        <strain evidence="15 16">NBRC 111766</strain>
    </source>
</reference>
<evidence type="ECO:0000256" key="2">
    <source>
        <dbReference type="ARBA" id="ARBA00022516"/>
    </source>
</evidence>
<evidence type="ECO:0000256" key="9">
    <source>
        <dbReference type="PIRSR" id="PIRSR000114-2"/>
    </source>
</evidence>
<dbReference type="AlphaFoldDB" id="A0AA37TV68"/>
<feature type="binding site" evidence="10">
    <location>
        <begin position="3"/>
        <end position="8"/>
    </location>
    <ligand>
        <name>NAD(+)</name>
        <dbReference type="ChEBI" id="CHEBI:57540"/>
    </ligand>
</feature>
<dbReference type="SUPFAM" id="SSF48179">
    <property type="entry name" value="6-phosphogluconate dehydrogenase C-terminal domain-like"/>
    <property type="match status" value="1"/>
</dbReference>
<dbReference type="PROSITE" id="PS00957">
    <property type="entry name" value="NAD_G3PDH"/>
    <property type="match status" value="1"/>
</dbReference>
<dbReference type="InterPro" id="IPR013328">
    <property type="entry name" value="6PGD_dom2"/>
</dbReference>
<comment type="catalytic activity">
    <reaction evidence="7 12">
        <text>sn-glycerol 3-phosphate + NADP(+) = dihydroxyacetone phosphate + NADPH + H(+)</text>
        <dbReference type="Rhea" id="RHEA:11096"/>
        <dbReference type="ChEBI" id="CHEBI:15378"/>
        <dbReference type="ChEBI" id="CHEBI:57597"/>
        <dbReference type="ChEBI" id="CHEBI:57642"/>
        <dbReference type="ChEBI" id="CHEBI:57783"/>
        <dbReference type="ChEBI" id="CHEBI:58349"/>
        <dbReference type="EC" id="1.1.1.94"/>
    </reaction>
</comment>
<keyword evidence="4 7" id="KW-0443">Lipid metabolism</keyword>
<protein>
    <recommendedName>
        <fullName evidence="7">Glycerol-3-phosphate dehydrogenase [NAD(P)+]</fullName>
        <ecNumber evidence="7">1.1.1.94</ecNumber>
    </recommendedName>
    <alternativeName>
        <fullName evidence="7">NAD(P)(+)-dependent glycerol-3-phosphate dehydrogenase</fullName>
    </alternativeName>
    <alternativeName>
        <fullName evidence="7">NAD(P)H-dependent dihydroxyacetone-phosphate reductase</fullName>
    </alternativeName>
</protein>
<dbReference type="GO" id="GO:0051287">
    <property type="term" value="F:NAD binding"/>
    <property type="evidence" value="ECO:0007669"/>
    <property type="project" value="InterPro"/>
</dbReference>
<feature type="binding site" evidence="10">
    <location>
        <position position="131"/>
    </location>
    <ligand>
        <name>NAD(+)</name>
        <dbReference type="ChEBI" id="CHEBI:57540"/>
    </ligand>
</feature>
<feature type="binding site" evidence="9">
    <location>
        <begin position="245"/>
        <end position="246"/>
    </location>
    <ligand>
        <name>substrate</name>
    </ligand>
</feature>
<feature type="binding site" evidence="7">
    <location>
        <position position="99"/>
    </location>
    <ligand>
        <name>sn-glycerol 3-phosphate</name>
        <dbReference type="ChEBI" id="CHEBI:57597"/>
    </ligand>
</feature>
<dbReference type="InterPro" id="IPR011128">
    <property type="entry name" value="G3P_DH_NAD-dep_N"/>
</dbReference>
<feature type="binding site" evidence="7">
    <location>
        <position position="127"/>
    </location>
    <ligand>
        <name>sn-glycerol 3-phosphate</name>
        <dbReference type="ChEBI" id="CHEBI:57597"/>
    </ligand>
</feature>
<keyword evidence="16" id="KW-1185">Reference proteome</keyword>
<dbReference type="PIRSF" id="PIRSF000114">
    <property type="entry name" value="Glycerol-3-P_dh"/>
    <property type="match status" value="1"/>
</dbReference>
<gene>
    <name evidence="7 15" type="primary">gpsA</name>
    <name evidence="15" type="ORF">GCM10010873_01400</name>
</gene>
<evidence type="ECO:0000313" key="16">
    <source>
        <dbReference type="Proteomes" id="UP001157355"/>
    </source>
</evidence>
<keyword evidence="3 7" id="KW-0560">Oxidoreductase</keyword>
<sequence>MVGAGAFGTALAISLASNGQPTLLWGRDAAQMGAMAKARQNAQRLAGLRFPETLEVTADITKIPLKAVILLAVPTQALRATLIQHRHILHSHMLIACCKGVERGSGLLPLEVIADVLPSVRSAILTGPSFANDIAAGLPTALTLATKDVDAKTLQTLLSTPALRLYLSDDPIGAQLGGALKNVVAIAAGIAIGAGLGDSARAALMTRGFAEMVRFAVLRGAARDTLFGLSGFGDLVLTCTSTQSRNLRYGTAIGTGQTVSETATVEGVMTAHAIIESLLTNENDATDLPITRMVSAVLKEELNMAQAIESLLSRPLRRETDLA</sequence>
<dbReference type="HAMAP" id="MF_00394">
    <property type="entry name" value="NAD_Glyc3P_dehydrog"/>
    <property type="match status" value="1"/>
</dbReference>
<feature type="active site" description="Proton acceptor" evidence="7 8">
    <location>
        <position position="181"/>
    </location>
</feature>
<comment type="similarity">
    <text evidence="1 7 11">Belongs to the NAD-dependent glycerol-3-phosphate dehydrogenase family.</text>
</comment>
<proteinExistence type="inferred from homology"/>
<dbReference type="Pfam" id="PF07479">
    <property type="entry name" value="NAD_Gly3P_dh_C"/>
    <property type="match status" value="1"/>
</dbReference>
<dbReference type="PANTHER" id="PTHR11728:SF1">
    <property type="entry name" value="GLYCEROL-3-PHOSPHATE DEHYDROGENASE [NAD(+)] 2, CHLOROPLASTIC"/>
    <property type="match status" value="1"/>
</dbReference>
<dbReference type="InterPro" id="IPR006168">
    <property type="entry name" value="G3P_DH_NAD-dep"/>
</dbReference>
<dbReference type="NCBIfam" id="NF000940">
    <property type="entry name" value="PRK00094.1-2"/>
    <property type="match status" value="1"/>
</dbReference>
<evidence type="ECO:0000256" key="3">
    <source>
        <dbReference type="ARBA" id="ARBA00023002"/>
    </source>
</evidence>
<evidence type="ECO:0000259" key="14">
    <source>
        <dbReference type="Pfam" id="PF07479"/>
    </source>
</evidence>
<dbReference type="NCBIfam" id="NF000942">
    <property type="entry name" value="PRK00094.1-4"/>
    <property type="match status" value="1"/>
</dbReference>
<dbReference type="InterPro" id="IPR008927">
    <property type="entry name" value="6-PGluconate_DH-like_C_sf"/>
</dbReference>
<keyword evidence="7" id="KW-0521">NADP</keyword>
<dbReference type="GO" id="GO:0008654">
    <property type="term" value="P:phospholipid biosynthetic process"/>
    <property type="evidence" value="ECO:0007669"/>
    <property type="project" value="UniProtKB-KW"/>
</dbReference>
<comment type="caution">
    <text evidence="15">The sequence shown here is derived from an EMBL/GenBank/DDBJ whole genome shotgun (WGS) entry which is preliminary data.</text>
</comment>
<feature type="binding site" evidence="9">
    <location>
        <position position="99"/>
    </location>
    <ligand>
        <name>substrate</name>
    </ligand>
</feature>
<keyword evidence="6 7" id="KW-1208">Phospholipid metabolism</keyword>
<dbReference type="GO" id="GO:0046167">
    <property type="term" value="P:glycerol-3-phosphate biosynthetic process"/>
    <property type="evidence" value="ECO:0007669"/>
    <property type="project" value="UniProtKB-UniRule"/>
</dbReference>
<keyword evidence="7" id="KW-0963">Cytoplasm</keyword>
<feature type="binding site" evidence="7">
    <location>
        <position position="245"/>
    </location>
    <ligand>
        <name>NADPH</name>
        <dbReference type="ChEBI" id="CHEBI:57783"/>
    </ligand>
</feature>
<evidence type="ECO:0000256" key="8">
    <source>
        <dbReference type="PIRSR" id="PIRSR000114-1"/>
    </source>
</evidence>
<feature type="binding site" evidence="7">
    <location>
        <position position="245"/>
    </location>
    <ligand>
        <name>sn-glycerol 3-phosphate</name>
        <dbReference type="ChEBI" id="CHEBI:57597"/>
    </ligand>
</feature>
<dbReference type="GO" id="GO:0046168">
    <property type="term" value="P:glycerol-3-phosphate catabolic process"/>
    <property type="evidence" value="ECO:0007669"/>
    <property type="project" value="InterPro"/>
</dbReference>
<evidence type="ECO:0000256" key="5">
    <source>
        <dbReference type="ARBA" id="ARBA00023209"/>
    </source>
</evidence>
<dbReference type="PRINTS" id="PR00077">
    <property type="entry name" value="GPDHDRGNASE"/>
</dbReference>
<feature type="domain" description="Glycerol-3-phosphate dehydrogenase NAD-dependent N-terminal" evidence="13">
    <location>
        <begin position="1"/>
        <end position="150"/>
    </location>
</feature>
<dbReference type="Gene3D" id="3.40.50.720">
    <property type="entry name" value="NAD(P)-binding Rossmann-like Domain"/>
    <property type="match status" value="1"/>
</dbReference>
<evidence type="ECO:0000256" key="1">
    <source>
        <dbReference type="ARBA" id="ARBA00011009"/>
    </source>
</evidence>
<feature type="binding site" evidence="10">
    <location>
        <position position="245"/>
    </location>
    <ligand>
        <name>NAD(+)</name>
        <dbReference type="ChEBI" id="CHEBI:57540"/>
    </ligand>
</feature>
<accession>A0AA37TV68</accession>
<evidence type="ECO:0000256" key="11">
    <source>
        <dbReference type="RuleBase" id="RU000437"/>
    </source>
</evidence>
<feature type="binding site" evidence="7">
    <location>
        <position position="244"/>
    </location>
    <ligand>
        <name>sn-glycerol 3-phosphate</name>
        <dbReference type="ChEBI" id="CHEBI:57597"/>
    </ligand>
</feature>
<evidence type="ECO:0000256" key="12">
    <source>
        <dbReference type="RuleBase" id="RU000439"/>
    </source>
</evidence>
<dbReference type="Proteomes" id="UP001157355">
    <property type="component" value="Unassembled WGS sequence"/>
</dbReference>
<evidence type="ECO:0000259" key="13">
    <source>
        <dbReference type="Pfam" id="PF01210"/>
    </source>
</evidence>
<comment type="catalytic activity">
    <reaction evidence="7">
        <text>sn-glycerol 3-phosphate + NAD(+) = dihydroxyacetone phosphate + NADH + H(+)</text>
        <dbReference type="Rhea" id="RHEA:11092"/>
        <dbReference type="ChEBI" id="CHEBI:15378"/>
        <dbReference type="ChEBI" id="CHEBI:57540"/>
        <dbReference type="ChEBI" id="CHEBI:57597"/>
        <dbReference type="ChEBI" id="CHEBI:57642"/>
        <dbReference type="ChEBI" id="CHEBI:57945"/>
        <dbReference type="EC" id="1.1.1.94"/>
    </reaction>
</comment>
<comment type="caution">
    <text evidence="7">Lacks conserved residue(s) required for the propagation of feature annotation.</text>
</comment>
<feature type="binding site" evidence="7">
    <location>
        <position position="99"/>
    </location>
    <ligand>
        <name>NADPH</name>
        <dbReference type="ChEBI" id="CHEBI:57783"/>
    </ligand>
</feature>
<feature type="binding site" evidence="7">
    <location>
        <position position="266"/>
    </location>
    <ligand>
        <name>NADPH</name>
        <dbReference type="ChEBI" id="CHEBI:57783"/>
    </ligand>
</feature>
<dbReference type="Pfam" id="PF01210">
    <property type="entry name" value="NAD_Gly3P_dh_N"/>
    <property type="match status" value="1"/>
</dbReference>
<keyword evidence="7 10" id="KW-0520">NAD</keyword>
<keyword evidence="7" id="KW-0547">Nucleotide-binding</keyword>
<evidence type="ECO:0000256" key="4">
    <source>
        <dbReference type="ARBA" id="ARBA00023098"/>
    </source>
</evidence>
<feature type="binding site" evidence="7">
    <location>
        <position position="27"/>
    </location>
    <ligand>
        <name>NADPH</name>
        <dbReference type="ChEBI" id="CHEBI:57783"/>
    </ligand>
</feature>
<comment type="function">
    <text evidence="7">Catalyzes the reduction of the glycolytic intermediate dihydroxyacetone phosphate (DHAP) to sn-glycerol 3-phosphate (G3P), the key precursor for phospholipid synthesis.</text>
</comment>
<evidence type="ECO:0000256" key="7">
    <source>
        <dbReference type="HAMAP-Rule" id="MF_00394"/>
    </source>
</evidence>
<evidence type="ECO:0000256" key="10">
    <source>
        <dbReference type="PIRSR" id="PIRSR000114-3"/>
    </source>
</evidence>
<comment type="subcellular location">
    <subcellularLocation>
        <location evidence="7">Cytoplasm</location>
    </subcellularLocation>
</comment>
<dbReference type="PANTHER" id="PTHR11728">
    <property type="entry name" value="GLYCEROL-3-PHOSPHATE DEHYDROGENASE"/>
    <property type="match status" value="1"/>
</dbReference>
<dbReference type="EC" id="1.1.1.94" evidence="7"/>
<dbReference type="GO" id="GO:0005975">
    <property type="term" value="P:carbohydrate metabolic process"/>
    <property type="evidence" value="ECO:0007669"/>
    <property type="project" value="InterPro"/>
</dbReference>
<organism evidence="15 16">
    <name type="scientific">Cypionkella aquatica</name>
    <dbReference type="NCBI Taxonomy" id="1756042"/>
    <lineage>
        <taxon>Bacteria</taxon>
        <taxon>Pseudomonadati</taxon>
        <taxon>Pseudomonadota</taxon>
        <taxon>Alphaproteobacteria</taxon>
        <taxon>Rhodobacterales</taxon>
        <taxon>Paracoccaceae</taxon>
        <taxon>Cypionkella</taxon>
    </lineage>
</organism>
<dbReference type="GO" id="GO:0006650">
    <property type="term" value="P:glycerophospholipid metabolic process"/>
    <property type="evidence" value="ECO:0007669"/>
    <property type="project" value="UniProtKB-UniRule"/>
</dbReference>
<feature type="binding site" evidence="7">
    <location>
        <position position="181"/>
    </location>
    <ligand>
        <name>sn-glycerol 3-phosphate</name>
        <dbReference type="ChEBI" id="CHEBI:57597"/>
    </ligand>
</feature>
<comment type="pathway">
    <text evidence="7">Membrane lipid metabolism; glycerophospholipid metabolism.</text>
</comment>
<feature type="domain" description="Glycerol-3-phosphate dehydrogenase NAD-dependent C-terminal" evidence="14">
    <location>
        <begin position="170"/>
        <end position="309"/>
    </location>
</feature>
<feature type="binding site" evidence="7">
    <location>
        <position position="7"/>
    </location>
    <ligand>
        <name>NADPH</name>
        <dbReference type="ChEBI" id="CHEBI:57783"/>
    </ligand>
</feature>
<dbReference type="InterPro" id="IPR006109">
    <property type="entry name" value="G3P_DH_NAD-dep_C"/>
</dbReference>
<dbReference type="GO" id="GO:0047952">
    <property type="term" value="F:glycerol-3-phosphate dehydrogenase [NAD(P)+] activity"/>
    <property type="evidence" value="ECO:0007669"/>
    <property type="project" value="UniProtKB-UniRule"/>
</dbReference>
<keyword evidence="2 7" id="KW-0444">Lipid biosynthesis</keyword>
<feature type="binding site" evidence="7">
    <location>
        <position position="246"/>
    </location>
    <ligand>
        <name>sn-glycerol 3-phosphate</name>
        <dbReference type="ChEBI" id="CHEBI:57597"/>
    </ligand>
</feature>
<dbReference type="GO" id="GO:0005829">
    <property type="term" value="C:cytosol"/>
    <property type="evidence" value="ECO:0007669"/>
    <property type="project" value="TreeGrafter"/>
</dbReference>
<dbReference type="InterPro" id="IPR036291">
    <property type="entry name" value="NAD(P)-bd_dom_sf"/>
</dbReference>
<name>A0AA37TV68_9RHOB</name>
<dbReference type="EMBL" id="BSPP01000002">
    <property type="protein sequence ID" value="GLS85167.1"/>
    <property type="molecule type" value="Genomic_DNA"/>
</dbReference>
<evidence type="ECO:0000256" key="6">
    <source>
        <dbReference type="ARBA" id="ARBA00023264"/>
    </source>
</evidence>
<dbReference type="Gene3D" id="1.10.1040.10">
    <property type="entry name" value="N-(1-d-carboxylethyl)-l-norvaline Dehydrogenase, domain 2"/>
    <property type="match status" value="1"/>
</dbReference>
<dbReference type="SUPFAM" id="SSF51735">
    <property type="entry name" value="NAD(P)-binding Rossmann-fold domains"/>
    <property type="match status" value="1"/>
</dbReference>
<evidence type="ECO:0000313" key="15">
    <source>
        <dbReference type="EMBL" id="GLS85167.1"/>
    </source>
</evidence>
<feature type="binding site" evidence="7">
    <location>
        <position position="131"/>
    </location>
    <ligand>
        <name>NADPH</name>
        <dbReference type="ChEBI" id="CHEBI:57783"/>
    </ligand>
</feature>
<keyword evidence="5 7" id="KW-0594">Phospholipid biosynthesis</keyword>
<feature type="binding site" evidence="7">
    <location>
        <position position="234"/>
    </location>
    <ligand>
        <name>sn-glycerol 3-phosphate</name>
        <dbReference type="ChEBI" id="CHEBI:57597"/>
    </ligand>
</feature>